<keyword evidence="4 7" id="KW-0378">Hydrolase</keyword>
<evidence type="ECO:0000313" key="10">
    <source>
        <dbReference type="Proteomes" id="UP001500298"/>
    </source>
</evidence>
<dbReference type="RefSeq" id="WP_345370017.1">
    <property type="nucleotide sequence ID" value="NZ_BAABJX010000020.1"/>
</dbReference>
<gene>
    <name evidence="9" type="ORF">GCM10023331_11760</name>
</gene>
<dbReference type="InterPro" id="IPR024079">
    <property type="entry name" value="MetalloPept_cat_dom_sf"/>
</dbReference>
<comment type="cofactor">
    <cofactor evidence="7">
        <name>Zn(2+)</name>
        <dbReference type="ChEBI" id="CHEBI:29105"/>
    </cofactor>
    <text evidence="7">Binds 1 zinc ion.</text>
</comment>
<dbReference type="Proteomes" id="UP001500298">
    <property type="component" value="Unassembled WGS sequence"/>
</dbReference>
<keyword evidence="10" id="KW-1185">Reference proteome</keyword>
<name>A0ABP9D4V9_9BACT</name>
<evidence type="ECO:0000256" key="6">
    <source>
        <dbReference type="ARBA" id="ARBA00023049"/>
    </source>
</evidence>
<dbReference type="Gene3D" id="1.10.1370.10">
    <property type="entry name" value="Neurolysin, domain 3"/>
    <property type="match status" value="1"/>
</dbReference>
<dbReference type="EMBL" id="BAABJX010000020">
    <property type="protein sequence ID" value="GAA4828385.1"/>
    <property type="molecule type" value="Genomic_DNA"/>
</dbReference>
<feature type="domain" description="Peptidase M3A/M3B catalytic" evidence="8">
    <location>
        <begin position="226"/>
        <end position="674"/>
    </location>
</feature>
<organism evidence="9 10">
    <name type="scientific">Algivirga pacifica</name>
    <dbReference type="NCBI Taxonomy" id="1162670"/>
    <lineage>
        <taxon>Bacteria</taxon>
        <taxon>Pseudomonadati</taxon>
        <taxon>Bacteroidota</taxon>
        <taxon>Cytophagia</taxon>
        <taxon>Cytophagales</taxon>
        <taxon>Flammeovirgaceae</taxon>
        <taxon>Algivirga</taxon>
    </lineage>
</organism>
<evidence type="ECO:0000313" key="9">
    <source>
        <dbReference type="EMBL" id="GAA4828385.1"/>
    </source>
</evidence>
<evidence type="ECO:0000256" key="3">
    <source>
        <dbReference type="ARBA" id="ARBA00022723"/>
    </source>
</evidence>
<dbReference type="Gene3D" id="1.20.1050.40">
    <property type="entry name" value="Endopeptidase. Chain P, domain 1"/>
    <property type="match status" value="1"/>
</dbReference>
<dbReference type="PANTHER" id="PTHR43660">
    <property type="entry name" value="DIPEPTIDYL CARBOXYPEPTIDASE"/>
    <property type="match status" value="1"/>
</dbReference>
<reference evidence="10" key="1">
    <citation type="journal article" date="2019" name="Int. J. Syst. Evol. Microbiol.">
        <title>The Global Catalogue of Microorganisms (GCM) 10K type strain sequencing project: providing services to taxonomists for standard genome sequencing and annotation.</title>
        <authorList>
            <consortium name="The Broad Institute Genomics Platform"/>
            <consortium name="The Broad Institute Genome Sequencing Center for Infectious Disease"/>
            <person name="Wu L."/>
            <person name="Ma J."/>
        </authorList>
    </citation>
    <scope>NUCLEOTIDE SEQUENCE [LARGE SCALE GENOMIC DNA]</scope>
    <source>
        <strain evidence="10">JCM 18326</strain>
    </source>
</reference>
<dbReference type="InterPro" id="IPR034005">
    <property type="entry name" value="M3A_DCP"/>
</dbReference>
<dbReference type="InterPro" id="IPR001567">
    <property type="entry name" value="Pept_M3A_M3B_dom"/>
</dbReference>
<comment type="similarity">
    <text evidence="1 7">Belongs to the peptidase M3 family.</text>
</comment>
<evidence type="ECO:0000256" key="5">
    <source>
        <dbReference type="ARBA" id="ARBA00022833"/>
    </source>
</evidence>
<keyword evidence="2 7" id="KW-0645">Protease</keyword>
<evidence type="ECO:0000256" key="2">
    <source>
        <dbReference type="ARBA" id="ARBA00022670"/>
    </source>
</evidence>
<sequence>MNPLLSTFNTPFGTAPFDKIKEEHYLPAVKEAIKMAKEEVEVLKKNADQPSFENTIEALEKTGRVLDRVTTIFFNLNSAETNEEIQRLAKEISPLLSEHSNDILFDEELFKRVETVYANKDTLTLTKEQATLLDKTYKAFARNGAALGEEDKKRLREISKRLSELSLTFGENVLAETNKYEMVLEKEEQLAGLPEYAVEAAAMTAKEKGYEGKWVITLEYPSYIPFMTYADDNTLREELFRAFGSKAFKGDELDNQAIIQEIVELRAEKARLLGYETYANYILEERMANSPEKVKDFLKDLLEKGKPAAVKEVAEVTELKRLSGEPADMQRWDWAYYSEKLKKARYNIDDEKLKPYFKLENVLEGVFTVANKLFGISFEERKDIPLYHPDVTTYEVKDEEGQHVAIFYADFFPRAGKRDGAWMTSYKPQYKEAGTDERPHVSIVCNFSKPTASKPSLLTFNEVTTLFHEFGHALHGILANGTYASLSGTSVYWDFVELPSQILENWAYEKECLDLFAKHYETGEVIPMEYVQKIKEASTFLEGYQTVRQISFGLLDMAYHASPTGKVAEVAAFEEAAFGPTNLLPSVEGTIMSCAFSHIFQGGYASGYYSYKWAEVLDADAFEVFKKEGIFNRETGERFKENILSKGGSEHPMELYKRFKGGEPTVDALLKRAGLLVKN</sequence>
<keyword evidence="5 7" id="KW-0862">Zinc</keyword>
<dbReference type="PANTHER" id="PTHR43660:SF1">
    <property type="entry name" value="DIPEPTIDYL CARBOXYPEPTIDASE"/>
    <property type="match status" value="1"/>
</dbReference>
<dbReference type="InterPro" id="IPR024077">
    <property type="entry name" value="Neurolysin/TOP_dom2"/>
</dbReference>
<evidence type="ECO:0000256" key="1">
    <source>
        <dbReference type="ARBA" id="ARBA00006040"/>
    </source>
</evidence>
<dbReference type="InterPro" id="IPR045090">
    <property type="entry name" value="Pept_M3A_M3B"/>
</dbReference>
<dbReference type="Gene3D" id="3.40.390.10">
    <property type="entry name" value="Collagenase (Catalytic Domain)"/>
    <property type="match status" value="1"/>
</dbReference>
<dbReference type="CDD" id="cd06456">
    <property type="entry name" value="M3A_DCP"/>
    <property type="match status" value="1"/>
</dbReference>
<dbReference type="SUPFAM" id="SSF55486">
    <property type="entry name" value="Metalloproteases ('zincins'), catalytic domain"/>
    <property type="match status" value="1"/>
</dbReference>
<comment type="caution">
    <text evidence="9">The sequence shown here is derived from an EMBL/GenBank/DDBJ whole genome shotgun (WGS) entry which is preliminary data.</text>
</comment>
<evidence type="ECO:0000256" key="4">
    <source>
        <dbReference type="ARBA" id="ARBA00022801"/>
    </source>
</evidence>
<protein>
    <submittedName>
        <fullName evidence="9">M3 family metallopeptidase</fullName>
    </submittedName>
</protein>
<evidence type="ECO:0000259" key="8">
    <source>
        <dbReference type="Pfam" id="PF01432"/>
    </source>
</evidence>
<accession>A0ABP9D4V9</accession>
<evidence type="ECO:0000256" key="7">
    <source>
        <dbReference type="RuleBase" id="RU003435"/>
    </source>
</evidence>
<proteinExistence type="inferred from homology"/>
<keyword evidence="3 7" id="KW-0479">Metal-binding</keyword>
<dbReference type="Pfam" id="PF01432">
    <property type="entry name" value="Peptidase_M3"/>
    <property type="match status" value="1"/>
</dbReference>
<keyword evidence="6 7" id="KW-0482">Metalloprotease</keyword>
<dbReference type="InterPro" id="IPR024080">
    <property type="entry name" value="Neurolysin/TOP_N"/>
</dbReference>